<accession>A0A975SYP5</accession>
<dbReference type="SFLD" id="SFLDG01129">
    <property type="entry name" value="C1.5:_HAD__Beta-PGM__Phosphata"/>
    <property type="match status" value="1"/>
</dbReference>
<dbReference type="EMBL" id="CP077062">
    <property type="protein sequence ID" value="QWZ08387.1"/>
    <property type="molecule type" value="Genomic_DNA"/>
</dbReference>
<dbReference type="PANTHER" id="PTHR43611:SF3">
    <property type="entry name" value="FLAVIN MONONUCLEOTIDE HYDROLASE 1, CHLOROPLATIC"/>
    <property type="match status" value="1"/>
</dbReference>
<evidence type="ECO:0000313" key="1">
    <source>
        <dbReference type="EMBL" id="QWZ08387.1"/>
    </source>
</evidence>
<organism evidence="1 2">
    <name type="scientific">Nocardioides panacis</name>
    <dbReference type="NCBI Taxonomy" id="2849501"/>
    <lineage>
        <taxon>Bacteria</taxon>
        <taxon>Bacillati</taxon>
        <taxon>Actinomycetota</taxon>
        <taxon>Actinomycetes</taxon>
        <taxon>Propionibacteriales</taxon>
        <taxon>Nocardioidaceae</taxon>
        <taxon>Nocardioides</taxon>
    </lineage>
</organism>
<dbReference type="RefSeq" id="WP_216939877.1">
    <property type="nucleotide sequence ID" value="NZ_CP077062.1"/>
</dbReference>
<dbReference type="SFLD" id="SFLDS00003">
    <property type="entry name" value="Haloacid_Dehalogenase"/>
    <property type="match status" value="1"/>
</dbReference>
<dbReference type="Proteomes" id="UP000683575">
    <property type="component" value="Chromosome"/>
</dbReference>
<dbReference type="KEGG" id="nps:KRR39_00425"/>
<dbReference type="AlphaFoldDB" id="A0A975SYP5"/>
<reference evidence="1" key="1">
    <citation type="submission" date="2021-06" db="EMBL/GenBank/DDBJ databases">
        <title>Complete genome sequence of Nocardioides sp. G188.</title>
        <authorList>
            <person name="Im W.-T."/>
        </authorList>
    </citation>
    <scope>NUCLEOTIDE SEQUENCE</scope>
    <source>
        <strain evidence="1">G188</strain>
    </source>
</reference>
<dbReference type="PANTHER" id="PTHR43611">
    <property type="entry name" value="ALPHA-D-GLUCOSE 1-PHOSPHATE PHOSPHATASE"/>
    <property type="match status" value="1"/>
</dbReference>
<dbReference type="NCBIfam" id="TIGR01509">
    <property type="entry name" value="HAD-SF-IA-v3"/>
    <property type="match status" value="1"/>
</dbReference>
<protein>
    <submittedName>
        <fullName evidence="1">HAD-IA family hydrolase</fullName>
    </submittedName>
</protein>
<name>A0A975SYP5_9ACTN</name>
<dbReference type="Pfam" id="PF00702">
    <property type="entry name" value="Hydrolase"/>
    <property type="match status" value="1"/>
</dbReference>
<dbReference type="InterPro" id="IPR006439">
    <property type="entry name" value="HAD-SF_hydro_IA"/>
</dbReference>
<sequence>MSVTTVLWDADGVLQQLPAGWEASMRPVVGHLVDDVDGFLAEAFEAERPALAGRARWVEVLPVLLERWGLADRYDDALQVWLTIEPVVETQDVVRALRGHGLRCCLATNQDEHRGRHMQETFGYADLFDATFYSYELGVAKPDPGYFTAVLDRLHEPAHRVLFVDDNRANVEAARTVGLLAEQWHVDDGQPALRAHLARHGLPV</sequence>
<keyword evidence="1" id="KW-0378">Hydrolase</keyword>
<dbReference type="NCBIfam" id="TIGR01549">
    <property type="entry name" value="HAD-SF-IA-v1"/>
    <property type="match status" value="1"/>
</dbReference>
<proteinExistence type="predicted"/>
<evidence type="ECO:0000313" key="2">
    <source>
        <dbReference type="Proteomes" id="UP000683575"/>
    </source>
</evidence>
<gene>
    <name evidence="1" type="ORF">KRR39_00425</name>
</gene>
<dbReference type="GO" id="GO:0016787">
    <property type="term" value="F:hydrolase activity"/>
    <property type="evidence" value="ECO:0007669"/>
    <property type="project" value="UniProtKB-KW"/>
</dbReference>
<keyword evidence="2" id="KW-1185">Reference proteome</keyword>